<dbReference type="Proteomes" id="UP001207468">
    <property type="component" value="Unassembled WGS sequence"/>
</dbReference>
<gene>
    <name evidence="1" type="ORF">F5148DRAFT_975655</name>
</gene>
<accession>A0ACC0UJD2</accession>
<organism evidence="1 2">
    <name type="scientific">Russula earlei</name>
    <dbReference type="NCBI Taxonomy" id="71964"/>
    <lineage>
        <taxon>Eukaryota</taxon>
        <taxon>Fungi</taxon>
        <taxon>Dikarya</taxon>
        <taxon>Basidiomycota</taxon>
        <taxon>Agaricomycotina</taxon>
        <taxon>Agaricomycetes</taxon>
        <taxon>Russulales</taxon>
        <taxon>Russulaceae</taxon>
        <taxon>Russula</taxon>
    </lineage>
</organism>
<proteinExistence type="predicted"/>
<name>A0ACC0UJD2_9AGAM</name>
<evidence type="ECO:0000313" key="1">
    <source>
        <dbReference type="EMBL" id="KAI9511164.1"/>
    </source>
</evidence>
<comment type="caution">
    <text evidence="1">The sequence shown here is derived from an EMBL/GenBank/DDBJ whole genome shotgun (WGS) entry which is preliminary data.</text>
</comment>
<keyword evidence="2" id="KW-1185">Reference proteome</keyword>
<dbReference type="EMBL" id="JAGFNK010000026">
    <property type="protein sequence ID" value="KAI9511164.1"/>
    <property type="molecule type" value="Genomic_DNA"/>
</dbReference>
<keyword evidence="1" id="KW-0378">Hydrolase</keyword>
<evidence type="ECO:0000313" key="2">
    <source>
        <dbReference type="Proteomes" id="UP001207468"/>
    </source>
</evidence>
<reference evidence="1" key="1">
    <citation type="submission" date="2021-03" db="EMBL/GenBank/DDBJ databases">
        <title>Evolutionary priming and transition to the ectomycorrhizal habit in an iconic lineage of mushroom-forming fungi: is preadaptation a requirement?</title>
        <authorList>
            <consortium name="DOE Joint Genome Institute"/>
            <person name="Looney B.P."/>
            <person name="Miyauchi S."/>
            <person name="Morin E."/>
            <person name="Drula E."/>
            <person name="Courty P.E."/>
            <person name="Chicoki N."/>
            <person name="Fauchery L."/>
            <person name="Kohler A."/>
            <person name="Kuo A."/>
            <person name="LaButti K."/>
            <person name="Pangilinan J."/>
            <person name="Lipzen A."/>
            <person name="Riley R."/>
            <person name="Andreopoulos W."/>
            <person name="He G."/>
            <person name="Johnson J."/>
            <person name="Barry K.W."/>
            <person name="Grigoriev I.V."/>
            <person name="Nagy L."/>
            <person name="Hibbett D."/>
            <person name="Henrissat B."/>
            <person name="Matheny P.B."/>
            <person name="Labbe J."/>
            <person name="Martin A.F."/>
        </authorList>
    </citation>
    <scope>NUCLEOTIDE SEQUENCE</scope>
    <source>
        <strain evidence="1">BPL698</strain>
    </source>
</reference>
<sequence>MIDHLVGTPSPSWKRTQVFLVIFFWLWRITWGDARGPRVLWIRGLNRQLSNFTPWQIIVSTLTAVYAMRNADKLVGLGAPEPLARLYAPSYYRAAWINTGLDAGFATAMKIRQKWLRDICSIIFSVYYIIYANEADEKLRKFRAAPTVEMLRVTWEKTSNPILQFISHKKPVALRRKILLPRPDSSPYRRPITIYLFYSPPHPRNPLSLFPLECNLIFDVPGGGFISMGPEHHEERLRSWAVKTGKPVISIEYGKAPEYPYPFAVDEVFDAYRIIVESKGQIIGLSGEDINIVLSGDSAGGCLATGCVVKILEHNLLLSDSTLPYIAPISRPPARLALPVAVLLSYPALDFNFTSWMTPSHSKVLREETEADENRQYSKSPSLLRRQSSLFYSSDDDGGREGWAKELRGAKDHLSHANPLAMVNEDRKSSSPVRKKSWRDAFAMGMTSLTGPSTNALITRQSKSRRSYSQLHPQTTHLSQGNLEFTDSSSEEGDDDDEHEDDRPIDARIRWQLPPDYNPDHLSFDRTSTFETLSPGGSGVQEILNTDVQARLAAERKRAASDRKNAPIGMRLTMTSRSGYFQDRIISPTMMRAMAILYIGPHLNPDFASDYHISPILTPAPLLAHFPLLLLQCGEKDPLVDDTIIFAGRVREAKRQRGGEIRKLLEMGRYNMDDAEFQRLEDELDHLEVESDEDWLQMQIFSGWSHGYLQMPSLMPEAQVAIDDLAIWIEGVFATVSPADSQISTILSVQTSTSESKPRSPYRSYILPWPFSKSVVGTAGDNSITERLDRDTVSLVRISKPEVDGVGSPGDLPEPDLENWTEGVVRAGTPGKSSAVGVGGQVISESELMRRRRLLDSHIFV</sequence>
<protein>
    <submittedName>
        <fullName evidence="1">Alpha/Beta hydrolase protein</fullName>
    </submittedName>
</protein>